<dbReference type="EMBL" id="CAXDID020000032">
    <property type="protein sequence ID" value="CAL5994716.1"/>
    <property type="molecule type" value="Genomic_DNA"/>
</dbReference>
<dbReference type="Gene3D" id="3.80.10.10">
    <property type="entry name" value="Ribonuclease Inhibitor"/>
    <property type="match status" value="1"/>
</dbReference>
<protein>
    <submittedName>
        <fullName evidence="3">Uncharacterized protein</fullName>
    </submittedName>
</protein>
<dbReference type="PANTHER" id="PTHR46652">
    <property type="entry name" value="LEUCINE-RICH REPEAT AND IQ DOMAIN-CONTAINING PROTEIN 1-RELATED"/>
    <property type="match status" value="1"/>
</dbReference>
<accession>A0ABP1HHN0</accession>
<dbReference type="PANTHER" id="PTHR46652:SF3">
    <property type="entry name" value="LEUCINE-RICH REPEAT-CONTAINING PROTEIN 9"/>
    <property type="match status" value="1"/>
</dbReference>
<name>A0ABP1HHN0_9EUKA</name>
<evidence type="ECO:0000256" key="2">
    <source>
        <dbReference type="ARBA" id="ARBA00022737"/>
    </source>
</evidence>
<dbReference type="InterPro" id="IPR032675">
    <property type="entry name" value="LRR_dom_sf"/>
</dbReference>
<evidence type="ECO:0000313" key="3">
    <source>
        <dbReference type="EMBL" id="CAL5994716.1"/>
    </source>
</evidence>
<keyword evidence="4" id="KW-1185">Reference proteome</keyword>
<evidence type="ECO:0000313" key="4">
    <source>
        <dbReference type="Proteomes" id="UP001642409"/>
    </source>
</evidence>
<gene>
    <name evidence="3" type="ORF">HINF_LOCUS13680</name>
</gene>
<reference evidence="3 4" key="1">
    <citation type="submission" date="2024-07" db="EMBL/GenBank/DDBJ databases">
        <authorList>
            <person name="Akdeniz Z."/>
        </authorList>
    </citation>
    <scope>NUCLEOTIDE SEQUENCE [LARGE SCALE GENOMIC DNA]</scope>
</reference>
<dbReference type="SUPFAM" id="SSF52058">
    <property type="entry name" value="L domain-like"/>
    <property type="match status" value="1"/>
</dbReference>
<dbReference type="InterPro" id="IPR001611">
    <property type="entry name" value="Leu-rich_rpt"/>
</dbReference>
<keyword evidence="1" id="KW-0433">Leucine-rich repeat</keyword>
<dbReference type="InterPro" id="IPR050836">
    <property type="entry name" value="SDS22/Internalin_LRR"/>
</dbReference>
<keyword evidence="2" id="KW-0677">Repeat</keyword>
<sequence length="171" mass="19660">MQNIITLQANNLELDCIFTPKLQYLTYLNLSANPVRDTSMLKWQDQLDTLDLCSTNITCIDFVKPLFKLTKLSISLNQIVDISPITFVQNLYFLNVNECKICNIELLSKLIELQHVYLRSNRILDVTPSTAQKTYAILILPITASKTSKTQQFESKSDMLLQTNHTRKNMN</sequence>
<proteinExistence type="predicted"/>
<organism evidence="3 4">
    <name type="scientific">Hexamita inflata</name>
    <dbReference type="NCBI Taxonomy" id="28002"/>
    <lineage>
        <taxon>Eukaryota</taxon>
        <taxon>Metamonada</taxon>
        <taxon>Diplomonadida</taxon>
        <taxon>Hexamitidae</taxon>
        <taxon>Hexamitinae</taxon>
        <taxon>Hexamita</taxon>
    </lineage>
</organism>
<evidence type="ECO:0000256" key="1">
    <source>
        <dbReference type="ARBA" id="ARBA00022614"/>
    </source>
</evidence>
<comment type="caution">
    <text evidence="3">The sequence shown here is derived from an EMBL/GenBank/DDBJ whole genome shotgun (WGS) entry which is preliminary data.</text>
</comment>
<dbReference type="Proteomes" id="UP001642409">
    <property type="component" value="Unassembled WGS sequence"/>
</dbReference>
<dbReference type="PROSITE" id="PS51450">
    <property type="entry name" value="LRR"/>
    <property type="match status" value="1"/>
</dbReference>